<organism evidence="2 3">
    <name type="scientific">Marinobacterium lacunae</name>
    <dbReference type="NCBI Taxonomy" id="1232683"/>
    <lineage>
        <taxon>Bacteria</taxon>
        <taxon>Pseudomonadati</taxon>
        <taxon>Pseudomonadota</taxon>
        <taxon>Gammaproteobacteria</taxon>
        <taxon>Oceanospirillales</taxon>
        <taxon>Oceanospirillaceae</taxon>
        <taxon>Marinobacterium</taxon>
    </lineage>
</organism>
<dbReference type="OrthoDB" id="6103842at2"/>
<evidence type="ECO:0000313" key="3">
    <source>
        <dbReference type="Proteomes" id="UP000028252"/>
    </source>
</evidence>
<feature type="transmembrane region" description="Helical" evidence="1">
    <location>
        <begin position="124"/>
        <end position="142"/>
    </location>
</feature>
<feature type="transmembrane region" description="Helical" evidence="1">
    <location>
        <begin position="58"/>
        <end position="77"/>
    </location>
</feature>
<keyword evidence="1" id="KW-0812">Transmembrane</keyword>
<feature type="transmembrane region" description="Helical" evidence="1">
    <location>
        <begin position="25"/>
        <end position="46"/>
    </location>
</feature>
<evidence type="ECO:0000256" key="1">
    <source>
        <dbReference type="SAM" id="Phobius"/>
    </source>
</evidence>
<name>A0A081G373_9GAMM</name>
<evidence type="ECO:0000313" key="2">
    <source>
        <dbReference type="EMBL" id="KEA65228.1"/>
    </source>
</evidence>
<gene>
    <name evidence="2" type="ORF">ADIMK_0550</name>
</gene>
<keyword evidence="1" id="KW-1133">Transmembrane helix</keyword>
<dbReference type="Proteomes" id="UP000028252">
    <property type="component" value="Unassembled WGS sequence"/>
</dbReference>
<comment type="caution">
    <text evidence="2">The sequence shown here is derived from an EMBL/GenBank/DDBJ whole genome shotgun (WGS) entry which is preliminary data.</text>
</comment>
<dbReference type="AlphaFoldDB" id="A0A081G373"/>
<keyword evidence="3" id="KW-1185">Reference proteome</keyword>
<dbReference type="STRING" id="1232683.ADIMK_0550"/>
<dbReference type="eggNOG" id="ENOG503309T">
    <property type="taxonomic scope" value="Bacteria"/>
</dbReference>
<reference evidence="2 3" key="1">
    <citation type="submission" date="2014-04" db="EMBL/GenBank/DDBJ databases">
        <title>Marinobacterium kochiensis sp. nov., isolated from sediment sample collected from Kochi backwaters in Kerala, India.</title>
        <authorList>
            <person name="Singh A."/>
            <person name="Pinnaka A.K."/>
        </authorList>
    </citation>
    <scope>NUCLEOTIDE SEQUENCE [LARGE SCALE GENOMIC DNA]</scope>
    <source>
        <strain evidence="2 3">AK27</strain>
    </source>
</reference>
<feature type="transmembrane region" description="Helical" evidence="1">
    <location>
        <begin position="149"/>
        <end position="172"/>
    </location>
</feature>
<sequence>MNNDTLKQLEAPDSDGALEDRSYGIYWFLLLVSLVLLCLIPDQAAWVDTKRGWYTQPMIGSTLGLVVMAMFSLIRVVQSLKDFRNSPIGRGDNTVEMVFDGLDSFRTALVSSLLFFLYVQSLELLGFMLSTAIFTTVLLWLSRLLNRTWLIANLLTVAALILIFRVGLHIWLPDAWLYSLLPDNLSDLANQYL</sequence>
<proteinExistence type="predicted"/>
<protein>
    <submittedName>
        <fullName evidence="2">Uncharacterized protein</fullName>
    </submittedName>
</protein>
<dbReference type="EMBL" id="JMQN01000012">
    <property type="protein sequence ID" value="KEA65228.1"/>
    <property type="molecule type" value="Genomic_DNA"/>
</dbReference>
<dbReference type="PATRIC" id="fig|1232683.4.peg.542"/>
<keyword evidence="1" id="KW-0472">Membrane</keyword>
<accession>A0A081G373</accession>
<dbReference type="RefSeq" id="WP_036183340.1">
    <property type="nucleotide sequence ID" value="NZ_JMQN01000012.1"/>
</dbReference>